<sequence length="219" mass="22892">MNHPRTRALSYPPAAGTRLPRFARFLEAPANAPDSGAPTTGDSKPDGTGKTSPWTPPASQDELDRIIGDRLARERAKYADYEDLKQKAAAFDKAEEDKKTAEERAADRLAAAEKRAAEAEAKAQAAEAAALRARVAADKGVPVGFLTGTDQAEIEKQATALLDWKNGTAGGKGKPASGLGPGARNPRASGTTSGKSSGGMSAGRAWFTDRFSARGPQDS</sequence>
<dbReference type="Proteomes" id="UP000572528">
    <property type="component" value="Unassembled WGS sequence"/>
</dbReference>
<evidence type="ECO:0008006" key="4">
    <source>
        <dbReference type="Google" id="ProtNLM"/>
    </source>
</evidence>
<name>A0A853EIB5_9ACTO</name>
<proteinExistence type="predicted"/>
<evidence type="ECO:0000313" key="2">
    <source>
        <dbReference type="EMBL" id="NYS68310.1"/>
    </source>
</evidence>
<organism evidence="2 3">
    <name type="scientific">Actinomyces bowdenii</name>
    <dbReference type="NCBI Taxonomy" id="131109"/>
    <lineage>
        <taxon>Bacteria</taxon>
        <taxon>Bacillati</taxon>
        <taxon>Actinomycetota</taxon>
        <taxon>Actinomycetes</taxon>
        <taxon>Actinomycetales</taxon>
        <taxon>Actinomycetaceae</taxon>
        <taxon>Actinomyces</taxon>
    </lineage>
</organism>
<gene>
    <name evidence="2" type="ORF">HZZ05_02000</name>
</gene>
<feature type="region of interest" description="Disordered" evidence="1">
    <location>
        <begin position="90"/>
        <end position="111"/>
    </location>
</feature>
<evidence type="ECO:0000313" key="3">
    <source>
        <dbReference type="Proteomes" id="UP000572528"/>
    </source>
</evidence>
<evidence type="ECO:0000256" key="1">
    <source>
        <dbReference type="SAM" id="MobiDB-lite"/>
    </source>
</evidence>
<feature type="region of interest" description="Disordered" evidence="1">
    <location>
        <begin position="1"/>
        <end position="63"/>
    </location>
</feature>
<reference evidence="2 3" key="1">
    <citation type="submission" date="2020-07" db="EMBL/GenBank/DDBJ databases">
        <title>MOT database genomes.</title>
        <authorList>
            <person name="Joseph S."/>
            <person name="Aduse-Opoku J."/>
            <person name="Hashim A."/>
            <person name="Wade W."/>
            <person name="Curtis M."/>
        </authorList>
    </citation>
    <scope>NUCLEOTIDE SEQUENCE [LARGE SCALE GENOMIC DNA]</scope>
    <source>
        <strain evidence="2 3">WMus004</strain>
    </source>
</reference>
<dbReference type="AlphaFoldDB" id="A0A853EIB5"/>
<dbReference type="EMBL" id="JACBXV010000012">
    <property type="protein sequence ID" value="NYS68310.1"/>
    <property type="molecule type" value="Genomic_DNA"/>
</dbReference>
<feature type="region of interest" description="Disordered" evidence="1">
    <location>
        <begin position="163"/>
        <end position="219"/>
    </location>
</feature>
<comment type="caution">
    <text evidence="2">The sequence shown here is derived from an EMBL/GenBank/DDBJ whole genome shotgun (WGS) entry which is preliminary data.</text>
</comment>
<accession>A0A853EIB5</accession>
<protein>
    <recommendedName>
        <fullName evidence="4">DUF4355 domain-containing protein</fullName>
    </recommendedName>
</protein>
<dbReference type="RefSeq" id="WP_179899652.1">
    <property type="nucleotide sequence ID" value="NZ_JACBXV010000012.1"/>
</dbReference>